<proteinExistence type="predicted"/>
<evidence type="ECO:0000313" key="1">
    <source>
        <dbReference type="EMBL" id="SPD74409.1"/>
    </source>
</evidence>
<dbReference type="EMBL" id="OJIN01000146">
    <property type="protein sequence ID" value="SPD74409.1"/>
    <property type="molecule type" value="Genomic_DNA"/>
</dbReference>
<dbReference type="AlphaFoldDB" id="A0A445MYA4"/>
<sequence length="324" mass="34591">MRPAGLVSRKCRRPGFGPGLREGFRLWGGLFVWFHPAAFEGRVPRQGGDQMLARGLELVADEPQVEQEDPEVVPGALRVEGPLAARCGPAVQRLGRHGQDQLYVGFHLPRMERPFEPAELDRAPVPDVVQVHPVVAGAVVVLRLPVVVAVPDVVELVPGPGTAALDLGNEVVAHRLAVVAAACLVHAQGGENERFLLVDDLGEVREGPTVKGCGVDVDVDAATVVHLGSAGPQRPDDLLEDGDVLVGQDGAHHLGPQVDRHIDERAVGYHFPDPSMVVGDFPGVEAARAADVADLAAHHRLDRLGHPLARPFDRLDLDSEVDPA</sequence>
<protein>
    <submittedName>
        <fullName evidence="1">Uncharacterized protein</fullName>
    </submittedName>
</protein>
<organism evidence="1">
    <name type="scientific">uncultured Desulfobacterium sp</name>
    <dbReference type="NCBI Taxonomy" id="201089"/>
    <lineage>
        <taxon>Bacteria</taxon>
        <taxon>Pseudomonadati</taxon>
        <taxon>Thermodesulfobacteriota</taxon>
        <taxon>Desulfobacteria</taxon>
        <taxon>Desulfobacterales</taxon>
        <taxon>Desulfobacteriaceae</taxon>
        <taxon>Desulfobacterium</taxon>
        <taxon>environmental samples</taxon>
    </lineage>
</organism>
<gene>
    <name evidence="1" type="ORF">PITCH_A230095</name>
</gene>
<accession>A0A445MYA4</accession>
<reference evidence="1" key="1">
    <citation type="submission" date="2018-01" db="EMBL/GenBank/DDBJ databases">
        <authorList>
            <person name="Regsiter A."/>
            <person name="William W."/>
        </authorList>
    </citation>
    <scope>NUCLEOTIDE SEQUENCE</scope>
    <source>
        <strain evidence="1">TRIP AH-1</strain>
    </source>
</reference>
<name>A0A445MYA4_9BACT</name>